<reference evidence="3 4" key="1">
    <citation type="submission" date="2023-12" db="EMBL/GenBank/DDBJ databases">
        <title>A high-quality genome assembly for Dillenia turbinata (Dilleniales).</title>
        <authorList>
            <person name="Chanderbali A."/>
        </authorList>
    </citation>
    <scope>NUCLEOTIDE SEQUENCE [LARGE SCALE GENOMIC DNA]</scope>
    <source>
        <strain evidence="3">LSX21</strain>
        <tissue evidence="3">Leaf</tissue>
    </source>
</reference>
<organism evidence="3 4">
    <name type="scientific">Dillenia turbinata</name>
    <dbReference type="NCBI Taxonomy" id="194707"/>
    <lineage>
        <taxon>Eukaryota</taxon>
        <taxon>Viridiplantae</taxon>
        <taxon>Streptophyta</taxon>
        <taxon>Embryophyta</taxon>
        <taxon>Tracheophyta</taxon>
        <taxon>Spermatophyta</taxon>
        <taxon>Magnoliopsida</taxon>
        <taxon>eudicotyledons</taxon>
        <taxon>Gunneridae</taxon>
        <taxon>Pentapetalae</taxon>
        <taxon>Dilleniales</taxon>
        <taxon>Dilleniaceae</taxon>
        <taxon>Dillenia</taxon>
    </lineage>
</organism>
<proteinExistence type="predicted"/>
<dbReference type="AlphaFoldDB" id="A0AAN8UUP4"/>
<feature type="domain" description="Acyclic terpene utilisation N-terminal" evidence="1">
    <location>
        <begin position="27"/>
        <end position="71"/>
    </location>
</feature>
<dbReference type="SUPFAM" id="SSF54593">
    <property type="entry name" value="Glyoxalase/Bleomycin resistance protein/Dihydroxybiphenyl dioxygenase"/>
    <property type="match status" value="1"/>
</dbReference>
<dbReference type="Gene3D" id="3.10.180.10">
    <property type="entry name" value="2,3-Dihydroxybiphenyl 1,2-Dioxygenase, domain 1"/>
    <property type="match status" value="1"/>
</dbReference>
<evidence type="ECO:0000313" key="4">
    <source>
        <dbReference type="Proteomes" id="UP001370490"/>
    </source>
</evidence>
<dbReference type="InterPro" id="IPR054575">
    <property type="entry name" value="At5g48480-like_C"/>
</dbReference>
<accession>A0AAN8UUP4</accession>
<keyword evidence="4" id="KW-1185">Reference proteome</keyword>
<comment type="caution">
    <text evidence="3">The sequence shown here is derived from an EMBL/GenBank/DDBJ whole genome shotgun (WGS) entry which is preliminary data.</text>
</comment>
<dbReference type="Pfam" id="PF22650">
    <property type="entry name" value="At5g48480-like_C"/>
    <property type="match status" value="1"/>
</dbReference>
<dbReference type="Pfam" id="PF07287">
    <property type="entry name" value="AtuA"/>
    <property type="match status" value="2"/>
</dbReference>
<dbReference type="InterPro" id="IPR010839">
    <property type="entry name" value="AtuA_N"/>
</dbReference>
<dbReference type="PANTHER" id="PTHR47472:SF1">
    <property type="entry name" value="DUF1446-DOMAIN-CONTAINING PROTEIN"/>
    <property type="match status" value="1"/>
</dbReference>
<dbReference type="PANTHER" id="PTHR47472">
    <property type="entry name" value="PROPIONYL-COA CARBOXYLASE"/>
    <property type="match status" value="1"/>
</dbReference>
<feature type="domain" description="Acyclic terpene utilisation N-terminal" evidence="1">
    <location>
        <begin position="133"/>
        <end position="229"/>
    </location>
</feature>
<dbReference type="Proteomes" id="UP001370490">
    <property type="component" value="Unassembled WGS sequence"/>
</dbReference>
<evidence type="ECO:0000313" key="3">
    <source>
        <dbReference type="EMBL" id="KAK6918411.1"/>
    </source>
</evidence>
<sequence>MENQDGHELHNCVIKLRENPQRRRKKVHIGCGAGFGGDRPLAVPNLIQRVKQLNYLVLDCLAEHTLAERGSFRCRSLGLILQLLWLMRLDSQSQRAIFVLEVLRLTTGSFFSLLTYAGLPTLAGKSCIKEGGYELGWNWDELEQLAQRILAGLLLECGCQLTGGYFMHPDRDFSFSQLLNLSLPFAEVSFDGKVYVENADGSGGILDTSKCAEHLYEVGNPAAYITPDVSEYENGGCVMCLETEDIELALKKAVAVGAFSISEIMEGEGLCGGGVVAKVNDPYGFVWLMSSSTIKLCYAVEHEA</sequence>
<evidence type="ECO:0000259" key="1">
    <source>
        <dbReference type="Pfam" id="PF07287"/>
    </source>
</evidence>
<dbReference type="EMBL" id="JBAMMX010000022">
    <property type="protein sequence ID" value="KAK6918411.1"/>
    <property type="molecule type" value="Genomic_DNA"/>
</dbReference>
<protein>
    <submittedName>
        <fullName evidence="3">Acyclic terpene utilization</fullName>
    </submittedName>
</protein>
<feature type="domain" description="Glyoxalase At5g48480-like C-terminal" evidence="2">
    <location>
        <begin position="240"/>
        <end position="289"/>
    </location>
</feature>
<gene>
    <name evidence="3" type="ORF">RJ641_016833</name>
</gene>
<evidence type="ECO:0000259" key="2">
    <source>
        <dbReference type="Pfam" id="PF22650"/>
    </source>
</evidence>
<dbReference type="InterPro" id="IPR029068">
    <property type="entry name" value="Glyas_Bleomycin-R_OHBP_Dase"/>
</dbReference>
<name>A0AAN8UUP4_9MAGN</name>